<protein>
    <submittedName>
        <fullName evidence="9">Signal transduction histidine kinase</fullName>
    </submittedName>
</protein>
<dbReference type="Pfam" id="PF02518">
    <property type="entry name" value="HATPase_c"/>
    <property type="match status" value="1"/>
</dbReference>
<dbReference type="Proteomes" id="UP000294887">
    <property type="component" value="Unassembled WGS sequence"/>
</dbReference>
<feature type="domain" description="CHASE3" evidence="7">
    <location>
        <begin position="60"/>
        <end position="171"/>
    </location>
</feature>
<dbReference type="InterPro" id="IPR003594">
    <property type="entry name" value="HATPase_dom"/>
</dbReference>
<evidence type="ECO:0000313" key="10">
    <source>
        <dbReference type="Proteomes" id="UP000294887"/>
    </source>
</evidence>
<evidence type="ECO:0000259" key="8">
    <source>
        <dbReference type="Pfam" id="PF07730"/>
    </source>
</evidence>
<dbReference type="PANTHER" id="PTHR24421:SF59">
    <property type="entry name" value="OXYGEN SENSOR HISTIDINE KINASE NREB"/>
    <property type="match status" value="1"/>
</dbReference>
<evidence type="ECO:0000313" key="9">
    <source>
        <dbReference type="EMBL" id="TCJ87317.1"/>
    </source>
</evidence>
<dbReference type="GO" id="GO:0000155">
    <property type="term" value="F:phosphorelay sensor kinase activity"/>
    <property type="evidence" value="ECO:0007669"/>
    <property type="project" value="InterPro"/>
</dbReference>
<dbReference type="OrthoDB" id="9811306at2"/>
<dbReference type="CDD" id="cd16917">
    <property type="entry name" value="HATPase_UhpB-NarQ-NarX-like"/>
    <property type="match status" value="1"/>
</dbReference>
<keyword evidence="5" id="KW-0472">Membrane</keyword>
<dbReference type="Gene3D" id="3.30.565.10">
    <property type="entry name" value="Histidine kinase-like ATPase, C-terminal domain"/>
    <property type="match status" value="1"/>
</dbReference>
<dbReference type="Gene3D" id="1.20.5.1930">
    <property type="match status" value="1"/>
</dbReference>
<evidence type="ECO:0000256" key="2">
    <source>
        <dbReference type="ARBA" id="ARBA00022777"/>
    </source>
</evidence>
<keyword evidence="4" id="KW-0175">Coiled coil</keyword>
<proteinExistence type="predicted"/>
<dbReference type="PANTHER" id="PTHR24421">
    <property type="entry name" value="NITRATE/NITRITE SENSOR PROTEIN NARX-RELATED"/>
    <property type="match status" value="1"/>
</dbReference>
<dbReference type="EMBL" id="SMFQ01000003">
    <property type="protein sequence ID" value="TCJ87317.1"/>
    <property type="molecule type" value="Genomic_DNA"/>
</dbReference>
<name>A0A4R1EZJ0_9GAMM</name>
<evidence type="ECO:0000256" key="4">
    <source>
        <dbReference type="SAM" id="Coils"/>
    </source>
</evidence>
<dbReference type="Pfam" id="PF07730">
    <property type="entry name" value="HisKA_3"/>
    <property type="match status" value="1"/>
</dbReference>
<dbReference type="InterPro" id="IPR011712">
    <property type="entry name" value="Sig_transdc_His_kin_sub3_dim/P"/>
</dbReference>
<keyword evidence="5" id="KW-0812">Transmembrane</keyword>
<reference evidence="9 10" key="1">
    <citation type="submission" date="2019-03" db="EMBL/GenBank/DDBJ databases">
        <title>Genomic Encyclopedia of Type Strains, Phase IV (KMG-IV): sequencing the most valuable type-strain genomes for metagenomic binning, comparative biology and taxonomic classification.</title>
        <authorList>
            <person name="Goeker M."/>
        </authorList>
    </citation>
    <scope>NUCLEOTIDE SEQUENCE [LARGE SCALE GENOMIC DNA]</scope>
    <source>
        <strain evidence="9 10">DSM 24830</strain>
    </source>
</reference>
<accession>A0A4R1EZJ0</accession>
<dbReference type="InterPro" id="IPR036890">
    <property type="entry name" value="HATPase_C_sf"/>
</dbReference>
<dbReference type="InterPro" id="IPR050482">
    <property type="entry name" value="Sensor_HK_TwoCompSys"/>
</dbReference>
<organism evidence="9 10">
    <name type="scientific">Cocleimonas flava</name>
    <dbReference type="NCBI Taxonomy" id="634765"/>
    <lineage>
        <taxon>Bacteria</taxon>
        <taxon>Pseudomonadati</taxon>
        <taxon>Pseudomonadota</taxon>
        <taxon>Gammaproteobacteria</taxon>
        <taxon>Thiotrichales</taxon>
        <taxon>Thiotrichaceae</taxon>
        <taxon>Cocleimonas</taxon>
    </lineage>
</organism>
<feature type="domain" description="Signal transduction histidine kinase subgroup 3 dimerisation and phosphoacceptor" evidence="8">
    <location>
        <begin position="254"/>
        <end position="320"/>
    </location>
</feature>
<dbReference type="GO" id="GO:0016020">
    <property type="term" value="C:membrane"/>
    <property type="evidence" value="ECO:0007669"/>
    <property type="project" value="InterPro"/>
</dbReference>
<keyword evidence="10" id="KW-1185">Reference proteome</keyword>
<evidence type="ECO:0000259" key="6">
    <source>
        <dbReference type="Pfam" id="PF02518"/>
    </source>
</evidence>
<sequence length="452" mass="51794">MDKMKKNFLQELSRNRLHILFSIFSAIIIILFVFFLKFVYDSKASINSTRLNALHLDYSDRLLINMLNIQTGARGYLLSDDLEFLEPYNEGIKNLSNTFDSVEKHWPDYLSPQEIDALESEVKQTIIQISDLVNQKALDQKTRLSEFDVTKKLMDSLRDRISEIRQTIKESNAKNTEDNLNSLNLIKWLLILLILISFGLLFLSFALTERQQKMLKSHADDIALRNKELEKTVNQRTTDLVDLASHVTTTSENEKQRLARELHDELGALLTAARMDSTWISRSINEDQKEKFDTRFKRLIDSIDKSIALKRHITTSLVPPLLREMGLTEAIIAMTENDPNHPPAEYHVDIDDTLTEIDKDRELALYRICQESLNNIWKYAKATEVFIELSVEGDFYHLTIKDNGEGFDQAETKKGTHGLAGIRARAAMFKGTMHIESSPGEGTVVKSKLTVS</sequence>
<evidence type="ECO:0000256" key="5">
    <source>
        <dbReference type="SAM" id="Phobius"/>
    </source>
</evidence>
<dbReference type="InterPro" id="IPR007891">
    <property type="entry name" value="CHASE3"/>
</dbReference>
<feature type="domain" description="Histidine kinase/HSP90-like ATPase" evidence="6">
    <location>
        <begin position="362"/>
        <end position="448"/>
    </location>
</feature>
<dbReference type="Pfam" id="PF05227">
    <property type="entry name" value="CHASE3"/>
    <property type="match status" value="1"/>
</dbReference>
<evidence type="ECO:0000256" key="1">
    <source>
        <dbReference type="ARBA" id="ARBA00022679"/>
    </source>
</evidence>
<feature type="transmembrane region" description="Helical" evidence="5">
    <location>
        <begin position="20"/>
        <end position="40"/>
    </location>
</feature>
<keyword evidence="2 9" id="KW-0418">Kinase</keyword>
<dbReference type="SUPFAM" id="SSF55874">
    <property type="entry name" value="ATPase domain of HSP90 chaperone/DNA topoisomerase II/histidine kinase"/>
    <property type="match status" value="1"/>
</dbReference>
<feature type="coiled-coil region" evidence="4">
    <location>
        <begin position="115"/>
        <end position="174"/>
    </location>
</feature>
<gene>
    <name evidence="9" type="ORF">EV695_1825</name>
</gene>
<keyword evidence="3" id="KW-0902">Two-component regulatory system</keyword>
<evidence type="ECO:0000256" key="3">
    <source>
        <dbReference type="ARBA" id="ARBA00023012"/>
    </source>
</evidence>
<feature type="transmembrane region" description="Helical" evidence="5">
    <location>
        <begin position="185"/>
        <end position="207"/>
    </location>
</feature>
<keyword evidence="1" id="KW-0808">Transferase</keyword>
<comment type="caution">
    <text evidence="9">The sequence shown here is derived from an EMBL/GenBank/DDBJ whole genome shotgun (WGS) entry which is preliminary data.</text>
</comment>
<dbReference type="AlphaFoldDB" id="A0A4R1EZJ0"/>
<keyword evidence="5" id="KW-1133">Transmembrane helix</keyword>
<evidence type="ECO:0000259" key="7">
    <source>
        <dbReference type="Pfam" id="PF05227"/>
    </source>
</evidence>
<dbReference type="GO" id="GO:0046983">
    <property type="term" value="F:protein dimerization activity"/>
    <property type="evidence" value="ECO:0007669"/>
    <property type="project" value="InterPro"/>
</dbReference>